<feature type="domain" description="Laminin EGF-like" evidence="16">
    <location>
        <begin position="839"/>
        <end position="888"/>
    </location>
</feature>
<feature type="domain" description="Laminin EGF-like" evidence="16">
    <location>
        <begin position="1104"/>
        <end position="1153"/>
    </location>
</feature>
<feature type="disulfide bond" evidence="13">
    <location>
        <begin position="766"/>
        <end position="775"/>
    </location>
</feature>
<dbReference type="PROSITE" id="PS51117">
    <property type="entry name" value="LAMININ_NTER"/>
    <property type="match status" value="1"/>
</dbReference>
<feature type="disulfide bond" evidence="13">
    <location>
        <begin position="814"/>
        <end position="823"/>
    </location>
</feature>
<sequence length="1524" mass="168399">MAPVARCILLPALCEWVSPHGCTEGSCYPATGNLLIGRAVNLTATSTCGLNGPEQYCIVSHLQSDKCFECSSQHRYDPYRHRNSHRIENVIYLMDRNGDTWWQSVNGECENVGIRLNLEAEFHFTHLIMKFKTFRPAAMIIERSADFGRTWRPYRYFASNCTKTFPGVSANGLHHINDVICEERYSDIEPSTNGEVIYKVLDPAIHVKDPYSLDIQELLRITNLRINFTKLNTLGDDLLDRRFDVLQKYYYALYELVVRGSCFCYGHASECAPVPGVDARENGMIHGRCVCKHNTEGLNCERCRHFHHDLPWRPAEVENPHTCRECNCNGHSTQCHFDMAVYLATGNISGGVCDDCQHNTMGRNCETCQPFYYQDPVRDIRDPRVCVACDCDPVGSLEGGVCDSHTDLDMGMIAGQCRCKAHVKGTRCDDCKEGYYGLSQNDPLGCQPCNCDPRGIIMMGAPCDQISGDCSCKRYVTGRYCNQCLPEYWGLSNDLAGCRQCDCDFGGAFNNRCVMENGQCDCRRHLIGRQCSEVQPGYFCAPLDFYKYEAEDATGHSPGDSALEPTLSHTVTWTGPGFARVKDGAGLVLTIDNIPYAMEYDIMIRYEPESTEDWEAIVSITSVQLPSSLRCGNLLPTEQLYTVTLPFCFEPSNRYVVAIRFQRHGVSHRHLTAFILIDSLVLIPKYTELPGLQGTEPEAEQRREEMIRYMCLDSFMITPMPVLAEMCSKLICSISSIIHDGALPCQCDPQGSVSGECDKVGGQCRCKPNVMGRRCDQCAPGTYGFGVSGCTACDCHSEGSSSHQCDPASGQCQCRPGATGRQCSDCQPGQWGFPSCSHCQCNGHADICDSRTGECRDCRDDTAGHLCERCVDGFFGNPVLGSGEHCRPCPCPGNPGSDHFNGDSCQADHTSNQIICNCKQGYTGSRCDQCAPGHYGNPEQPGGQCLPCRCNGNIDTQDAESCDPRTGQCLKCQYHTDGPSCAHCQHGYYGNALAHDCRRCTCVTAGTLQSACSDGQCHCDRQTGACACRENVAGHNCDECAPNHWNYGQDRGCESCRCDPQHAVGSHCNMFTGQCHCHPGFGGKQCTECEQFHWGDPQVQCQECNCHPLASEMAQCDRLTGVCECREGATGTRCEECARGFTGDFPACVQCHPCFQLWDDAVCQIKRDLEHIQYTAQKILESGATPVVGDTRIGELERKLKEVQDLITEIALTDGRMMGVTRELNTTAEEERALRRTLSNLERELRDINATVAYKQNLLDDYLTSGFTGSKLHQEREAEEKCNASVSGPLSPVEQSKETRAITEDLLDASKDNFLRALAAQNKSLNELQQKAHDLDKKVHHLSHKVGRAGCPDSRCGGTGCRDDWGNSVCGGEGCNGTVSASVTALNLARNATDSLNAANEELQGVLKDIASLTLDVKNQAMNTLEKAQKKKDHFENNNKKLKDFIKKIRDFLTEEGADPESIEKVALQVLAITLPVNRTTLDKMVMQIKDSLSNLSNIEGVVNQTAQHISRAKELLDKAKEAK</sequence>
<evidence type="ECO:0000256" key="15">
    <source>
        <dbReference type="SAM" id="SignalP"/>
    </source>
</evidence>
<evidence type="ECO:0000256" key="3">
    <source>
        <dbReference type="ARBA" id="ARBA00022530"/>
    </source>
</evidence>
<dbReference type="FunFam" id="2.10.25.10:FF:000065">
    <property type="entry name" value="Laminin subunit beta 1"/>
    <property type="match status" value="1"/>
</dbReference>
<dbReference type="InterPro" id="IPR056558">
    <property type="entry name" value="LAMB1-4_helical"/>
</dbReference>
<dbReference type="SUPFAM" id="SSF57196">
    <property type="entry name" value="EGF/Laminin"/>
    <property type="match status" value="12"/>
</dbReference>
<dbReference type="SMART" id="SM00180">
    <property type="entry name" value="EGF_Lam"/>
    <property type="match status" value="13"/>
</dbReference>
<keyword evidence="5 15" id="KW-0732">Signal</keyword>
<dbReference type="SMART" id="SM00136">
    <property type="entry name" value="LamNT"/>
    <property type="match status" value="1"/>
</dbReference>
<dbReference type="PROSITE" id="PS51116">
    <property type="entry name" value="LAMININ_IVB"/>
    <property type="match status" value="1"/>
</dbReference>
<keyword evidence="7" id="KW-0084">Basement membrane</keyword>
<dbReference type="GO" id="GO:0009887">
    <property type="term" value="P:animal organ morphogenesis"/>
    <property type="evidence" value="ECO:0007669"/>
    <property type="project" value="TreeGrafter"/>
</dbReference>
<feature type="domain" description="Laminin EGF-like" evidence="16">
    <location>
        <begin position="326"/>
        <end position="388"/>
    </location>
</feature>
<dbReference type="Proteomes" id="UP000694565">
    <property type="component" value="Unplaced"/>
</dbReference>
<evidence type="ECO:0000259" key="16">
    <source>
        <dbReference type="PROSITE" id="PS50027"/>
    </source>
</evidence>
<keyword evidence="12 13" id="KW-0424">Laminin EGF-like domain</keyword>
<evidence type="ECO:0000256" key="14">
    <source>
        <dbReference type="SAM" id="Coils"/>
    </source>
</evidence>
<dbReference type="Pfam" id="PF24973">
    <property type="entry name" value="EGF_LMN_ATRN"/>
    <property type="match status" value="2"/>
</dbReference>
<feature type="disulfide bond" evidence="13">
    <location>
        <begin position="858"/>
        <end position="867"/>
    </location>
</feature>
<dbReference type="InterPro" id="IPR008211">
    <property type="entry name" value="Laminin_N"/>
</dbReference>
<evidence type="ECO:0000256" key="13">
    <source>
        <dbReference type="PROSITE-ProRule" id="PRU00460"/>
    </source>
</evidence>
<feature type="disulfide bond" evidence="13">
    <location>
        <begin position="419"/>
        <end position="428"/>
    </location>
</feature>
<evidence type="ECO:0000313" key="19">
    <source>
        <dbReference type="Ensembl" id="ENSCLMP00005024643.1"/>
    </source>
</evidence>
<feature type="disulfide bond" evidence="13">
    <location>
        <begin position="1137"/>
        <end position="1151"/>
    </location>
</feature>
<keyword evidence="9 14" id="KW-0175">Coiled coil</keyword>
<feature type="disulfide bond" evidence="13">
    <location>
        <begin position="1056"/>
        <end position="1068"/>
    </location>
</feature>
<dbReference type="InterPro" id="IPR056863">
    <property type="entry name" value="LMN_ATRN_NET-like_EGF"/>
</dbReference>
<dbReference type="GO" id="GO:0007155">
    <property type="term" value="P:cell adhesion"/>
    <property type="evidence" value="ECO:0007669"/>
    <property type="project" value="UniProtKB-KW"/>
</dbReference>
<evidence type="ECO:0000256" key="9">
    <source>
        <dbReference type="ARBA" id="ARBA00023054"/>
    </source>
</evidence>
<dbReference type="GO" id="GO:0032991">
    <property type="term" value="C:protein-containing complex"/>
    <property type="evidence" value="ECO:0007669"/>
    <property type="project" value="UniProtKB-ARBA"/>
</dbReference>
<keyword evidence="8" id="KW-0130">Cell adhesion</keyword>
<feature type="domain" description="Laminin EGF-like" evidence="16">
    <location>
        <begin position="745"/>
        <end position="792"/>
    </location>
</feature>
<dbReference type="CDD" id="cd00055">
    <property type="entry name" value="EGF_Lam"/>
    <property type="match status" value="13"/>
</dbReference>
<keyword evidence="4" id="KW-0597">Phosphoprotein</keyword>
<gene>
    <name evidence="19" type="primary">lamb2l</name>
</gene>
<feature type="domain" description="Laminin EGF-like" evidence="16">
    <location>
        <begin position="1000"/>
        <end position="1055"/>
    </location>
</feature>
<dbReference type="FunFam" id="2.10.25.10:FF:000130">
    <property type="entry name" value="Laminin subunit beta 1"/>
    <property type="match status" value="1"/>
</dbReference>
<feature type="disulfide bond" evidence="13">
    <location>
        <begin position="745"/>
        <end position="757"/>
    </location>
</feature>
<feature type="disulfide bond" evidence="13">
    <location>
        <begin position="291"/>
        <end position="300"/>
    </location>
</feature>
<dbReference type="InterPro" id="IPR050440">
    <property type="entry name" value="Laminin/Netrin_ECM"/>
</dbReference>
<feature type="disulfide bond" evidence="13">
    <location>
        <begin position="356"/>
        <end position="365"/>
    </location>
</feature>
<reference evidence="19" key="1">
    <citation type="submission" date="2025-08" db="UniProtKB">
        <authorList>
            <consortium name="Ensembl"/>
        </authorList>
    </citation>
    <scope>IDENTIFICATION</scope>
</reference>
<evidence type="ECO:0000256" key="5">
    <source>
        <dbReference type="ARBA" id="ARBA00022729"/>
    </source>
</evidence>
<keyword evidence="10 13" id="KW-1015">Disulfide bond</keyword>
<dbReference type="GO" id="GO:0005604">
    <property type="term" value="C:basement membrane"/>
    <property type="evidence" value="ECO:0007669"/>
    <property type="project" value="UniProtKB-SubCell"/>
</dbReference>
<evidence type="ECO:0000256" key="8">
    <source>
        <dbReference type="ARBA" id="ARBA00022889"/>
    </source>
</evidence>
<evidence type="ECO:0000256" key="12">
    <source>
        <dbReference type="ARBA" id="ARBA00023292"/>
    </source>
</evidence>
<dbReference type="FunFam" id="2.10.25.10:FF:000011">
    <property type="entry name" value="Cadherin EGF LAG seven-pass G-type receptor"/>
    <property type="match status" value="2"/>
</dbReference>
<evidence type="ECO:0000256" key="7">
    <source>
        <dbReference type="ARBA" id="ARBA00022869"/>
    </source>
</evidence>
<dbReference type="InterPro" id="IPR013015">
    <property type="entry name" value="Laminin_IV_B"/>
</dbReference>
<evidence type="ECO:0000313" key="20">
    <source>
        <dbReference type="Proteomes" id="UP000694565"/>
    </source>
</evidence>
<evidence type="ECO:0000259" key="18">
    <source>
        <dbReference type="PROSITE" id="PS51117"/>
    </source>
</evidence>
<feature type="domain" description="Laminin EGF-like" evidence="16">
    <location>
        <begin position="1056"/>
        <end position="1103"/>
    </location>
</feature>
<evidence type="ECO:0000256" key="11">
    <source>
        <dbReference type="ARBA" id="ARBA00023180"/>
    </source>
</evidence>
<dbReference type="GO" id="GO:0009888">
    <property type="term" value="P:tissue development"/>
    <property type="evidence" value="ECO:0007669"/>
    <property type="project" value="TreeGrafter"/>
</dbReference>
<organism evidence="19 20">
    <name type="scientific">Cyclopterus lumpus</name>
    <name type="common">Lumpsucker</name>
    <dbReference type="NCBI Taxonomy" id="8103"/>
    <lineage>
        <taxon>Eukaryota</taxon>
        <taxon>Metazoa</taxon>
        <taxon>Chordata</taxon>
        <taxon>Craniata</taxon>
        <taxon>Vertebrata</taxon>
        <taxon>Euteleostomi</taxon>
        <taxon>Actinopterygii</taxon>
        <taxon>Neopterygii</taxon>
        <taxon>Teleostei</taxon>
        <taxon>Neoteleostei</taxon>
        <taxon>Acanthomorphata</taxon>
        <taxon>Eupercaria</taxon>
        <taxon>Perciformes</taxon>
        <taxon>Cottioidei</taxon>
        <taxon>Cottales</taxon>
        <taxon>Cyclopteridae</taxon>
        <taxon>Cyclopterus</taxon>
    </lineage>
</organism>
<dbReference type="Gene3D" id="2.10.25.10">
    <property type="entry name" value="Laminin"/>
    <property type="match status" value="11"/>
</dbReference>
<dbReference type="InterPro" id="IPR000742">
    <property type="entry name" value="EGF"/>
</dbReference>
<feature type="disulfide bond" evidence="13">
    <location>
        <begin position="747"/>
        <end position="764"/>
    </location>
</feature>
<feature type="domain" description="Laminin IV type B" evidence="17">
    <location>
        <begin position="540"/>
        <end position="739"/>
    </location>
</feature>
<comment type="caution">
    <text evidence="13">Lacks conserved residue(s) required for the propagation of feature annotation.</text>
</comment>
<feature type="signal peptide" evidence="15">
    <location>
        <begin position="1"/>
        <end position="19"/>
    </location>
</feature>
<dbReference type="PROSITE" id="PS01248">
    <property type="entry name" value="EGF_LAM_1"/>
    <property type="match status" value="6"/>
</dbReference>
<dbReference type="SMART" id="SM00181">
    <property type="entry name" value="EGF"/>
    <property type="match status" value="10"/>
</dbReference>
<evidence type="ECO:0000256" key="10">
    <source>
        <dbReference type="ARBA" id="ARBA00023157"/>
    </source>
</evidence>
<feature type="domain" description="Laminin EGF-like" evidence="16">
    <location>
        <begin position="793"/>
        <end position="838"/>
    </location>
</feature>
<name>A0A8C2ZB49_CYCLU</name>
<feature type="domain" description="Laminin EGF-like" evidence="16">
    <location>
        <begin position="389"/>
        <end position="448"/>
    </location>
</feature>
<dbReference type="GeneTree" id="ENSGT00940000167093"/>
<dbReference type="InterPro" id="IPR002049">
    <property type="entry name" value="LE_dom"/>
</dbReference>
<evidence type="ECO:0000259" key="17">
    <source>
        <dbReference type="PROSITE" id="PS51116"/>
    </source>
</evidence>
<evidence type="ECO:0000256" key="4">
    <source>
        <dbReference type="ARBA" id="ARBA00022553"/>
    </source>
</evidence>
<dbReference type="PROSITE" id="PS00022">
    <property type="entry name" value="EGF_1"/>
    <property type="match status" value="1"/>
</dbReference>
<feature type="disulfide bond" evidence="13">
    <location>
        <begin position="472"/>
        <end position="481"/>
    </location>
</feature>
<feature type="coiled-coil region" evidence="14">
    <location>
        <begin position="1311"/>
        <end position="1345"/>
    </location>
</feature>
<reference evidence="19" key="2">
    <citation type="submission" date="2025-09" db="UniProtKB">
        <authorList>
            <consortium name="Ensembl"/>
        </authorList>
    </citation>
    <scope>IDENTIFICATION</scope>
</reference>
<dbReference type="PROSITE" id="PS50027">
    <property type="entry name" value="EGF_LAM_2"/>
    <property type="match status" value="12"/>
</dbReference>
<dbReference type="FunFam" id="2.170.300.10:FF:000001">
    <property type="entry name" value="Laminin subunit beta-1"/>
    <property type="match status" value="1"/>
</dbReference>
<feature type="disulfide bond" evidence="13">
    <location>
        <begin position="1125"/>
        <end position="1134"/>
    </location>
</feature>
<proteinExistence type="predicted"/>
<evidence type="ECO:0000256" key="6">
    <source>
        <dbReference type="ARBA" id="ARBA00022737"/>
    </source>
</evidence>
<dbReference type="FunFam" id="2.10.25.10:FF:000084">
    <property type="entry name" value="Laminin subunit alpha 3"/>
    <property type="match status" value="1"/>
</dbReference>
<dbReference type="FunFam" id="2.60.120.260:FF:000010">
    <property type="entry name" value="Laminin subunit beta 1"/>
    <property type="match status" value="1"/>
</dbReference>
<feature type="disulfide bond" evidence="13">
    <location>
        <begin position="1077"/>
        <end position="1086"/>
    </location>
</feature>
<comment type="subcellular location">
    <subcellularLocation>
        <location evidence="1">Secreted</location>
        <location evidence="1">Extracellular space</location>
        <location evidence="1">Extracellular matrix</location>
        <location evidence="1">Basement membrane</location>
    </subcellularLocation>
</comment>
<dbReference type="Gene3D" id="2.170.300.10">
    <property type="entry name" value="Tie2 ligand-binding domain superfamily"/>
    <property type="match status" value="1"/>
</dbReference>
<dbReference type="FunFam" id="2.10.25.10:FF:000145">
    <property type="entry name" value="Laminin subunit beta 1"/>
    <property type="match status" value="1"/>
</dbReference>
<feature type="disulfide bond" evidence="13">
    <location>
        <begin position="1028"/>
        <end position="1037"/>
    </location>
</feature>
<dbReference type="Gene3D" id="2.60.120.260">
    <property type="entry name" value="Galactose-binding domain-like"/>
    <property type="match status" value="1"/>
</dbReference>
<feature type="domain" description="Laminin EGF-like" evidence="16">
    <location>
        <begin position="948"/>
        <end position="999"/>
    </location>
</feature>
<feature type="disulfide bond" evidence="13">
    <location>
        <begin position="1106"/>
        <end position="1123"/>
    </location>
</feature>
<feature type="chain" id="PRO_5034658232" evidence="15">
    <location>
        <begin position="20"/>
        <end position="1524"/>
    </location>
</feature>
<protein>
    <submittedName>
        <fullName evidence="19">Laminin, beta 2-like</fullName>
    </submittedName>
</protein>
<feature type="domain" description="Laminin N-terminal" evidence="18">
    <location>
        <begin position="23"/>
        <end position="261"/>
    </location>
</feature>
<dbReference type="Pfam" id="PF00053">
    <property type="entry name" value="EGF_laminin"/>
    <property type="match status" value="11"/>
</dbReference>
<dbReference type="Pfam" id="PF23219">
    <property type="entry name" value="LAMB1"/>
    <property type="match status" value="1"/>
</dbReference>
<dbReference type="Pfam" id="PF00055">
    <property type="entry name" value="Laminin_N"/>
    <property type="match status" value="1"/>
</dbReference>
<feature type="disulfide bond" evidence="13">
    <location>
        <begin position="1104"/>
        <end position="1116"/>
    </location>
</feature>
<feature type="disulfide bond" evidence="13">
    <location>
        <begin position="972"/>
        <end position="981"/>
    </location>
</feature>
<feature type="disulfide bond" evidence="13">
    <location>
        <begin position="484"/>
        <end position="498"/>
    </location>
</feature>
<feature type="disulfide bond" evidence="13">
    <location>
        <begin position="795"/>
        <end position="812"/>
    </location>
</feature>
<keyword evidence="3" id="KW-0272">Extracellular matrix</keyword>
<feature type="domain" description="Laminin EGF-like" evidence="16">
    <location>
        <begin position="889"/>
        <end position="947"/>
    </location>
</feature>
<dbReference type="Pfam" id="PF21199">
    <property type="entry name" value="LAMININ_IV_B"/>
    <property type="match status" value="1"/>
</dbReference>
<dbReference type="PANTHER" id="PTHR10574:SF197">
    <property type="entry name" value="LAMININ SUBUNIT BETA-1 ISOFORM X1"/>
    <property type="match status" value="1"/>
</dbReference>
<dbReference type="FunFam" id="2.10.25.10:FF:000135">
    <property type="entry name" value="Laminin subunit beta 4"/>
    <property type="match status" value="2"/>
</dbReference>
<feature type="coiled-coil region" evidence="14">
    <location>
        <begin position="1193"/>
        <end position="1258"/>
    </location>
</feature>
<keyword evidence="6" id="KW-0677">Repeat</keyword>
<feature type="disulfide bond" evidence="13">
    <location>
        <begin position="1058"/>
        <end position="1075"/>
    </location>
</feature>
<keyword evidence="2" id="KW-0964">Secreted</keyword>
<accession>A0A8C2ZB49</accession>
<feature type="disulfide bond" evidence="13">
    <location>
        <begin position="793"/>
        <end position="805"/>
    </location>
</feature>
<feature type="domain" description="Laminin EGF-like" evidence="16">
    <location>
        <begin position="449"/>
        <end position="500"/>
    </location>
</feature>
<dbReference type="PANTHER" id="PTHR10574">
    <property type="entry name" value="NETRIN/LAMININ-RELATED"/>
    <property type="match status" value="1"/>
</dbReference>
<keyword evidence="20" id="KW-1185">Reference proteome</keyword>
<dbReference type="FunFam" id="2.10.25.10:FF:000280">
    <property type="entry name" value="Laminin subunit beta 4"/>
    <property type="match status" value="1"/>
</dbReference>
<dbReference type="FunFam" id="2.170.300.10:FF:000004">
    <property type="entry name" value="Laminin subunit beta 1"/>
    <property type="match status" value="1"/>
</dbReference>
<evidence type="ECO:0000256" key="2">
    <source>
        <dbReference type="ARBA" id="ARBA00022525"/>
    </source>
</evidence>
<feature type="disulfide bond" evidence="13">
    <location>
        <begin position="918"/>
        <end position="927"/>
    </location>
</feature>
<dbReference type="PRINTS" id="PR00011">
    <property type="entry name" value="EGFLAMININ"/>
</dbReference>
<dbReference type="FunFam" id="2.10.25.10:FF:000138">
    <property type="entry name" value="Laminin subunit beta 1"/>
    <property type="match status" value="1"/>
</dbReference>
<evidence type="ECO:0000256" key="1">
    <source>
        <dbReference type="ARBA" id="ARBA00004302"/>
    </source>
</evidence>
<dbReference type="Ensembl" id="ENSCLMT00005025763.1">
    <property type="protein sequence ID" value="ENSCLMP00005024643.1"/>
    <property type="gene ID" value="ENSCLMG00005010472.1"/>
</dbReference>
<feature type="coiled-coil region" evidence="14">
    <location>
        <begin position="1389"/>
        <end position="1445"/>
    </location>
</feature>
<feature type="domain" description="Laminin EGF-like" evidence="16">
    <location>
        <begin position="262"/>
        <end position="325"/>
    </location>
</feature>
<keyword evidence="11" id="KW-0325">Glycoprotein</keyword>